<dbReference type="InterPro" id="IPR020846">
    <property type="entry name" value="MFS_dom"/>
</dbReference>
<feature type="transmembrane region" description="Helical" evidence="5">
    <location>
        <begin position="82"/>
        <end position="102"/>
    </location>
</feature>
<dbReference type="GO" id="GO:0005886">
    <property type="term" value="C:plasma membrane"/>
    <property type="evidence" value="ECO:0007669"/>
    <property type="project" value="UniProtKB-SubCell"/>
</dbReference>
<keyword evidence="8" id="KW-1185">Reference proteome</keyword>
<dbReference type="Pfam" id="PF07690">
    <property type="entry name" value="MFS_1"/>
    <property type="match status" value="1"/>
</dbReference>
<evidence type="ECO:0000256" key="1">
    <source>
        <dbReference type="ARBA" id="ARBA00004651"/>
    </source>
</evidence>
<dbReference type="Proteomes" id="UP000318331">
    <property type="component" value="Unassembled WGS sequence"/>
</dbReference>
<evidence type="ECO:0000256" key="5">
    <source>
        <dbReference type="SAM" id="Phobius"/>
    </source>
</evidence>
<feature type="transmembrane region" description="Helical" evidence="5">
    <location>
        <begin position="290"/>
        <end position="308"/>
    </location>
</feature>
<protein>
    <submittedName>
        <fullName evidence="7">Sugar phosphate permease</fullName>
    </submittedName>
</protein>
<evidence type="ECO:0000256" key="3">
    <source>
        <dbReference type="ARBA" id="ARBA00022989"/>
    </source>
</evidence>
<gene>
    <name evidence="7" type="ORF">FB466_2523</name>
</gene>
<feature type="domain" description="Major facilitator superfamily (MFS) profile" evidence="6">
    <location>
        <begin position="14"/>
        <end position="405"/>
    </location>
</feature>
<sequence length="424" mass="44736">MEKKPQTLFGISWPVLLCWITIALDGFDLVVLGTVIPTLVETGDIGFDGPSATFVSTIGLVGVGMGAVLIGPLADNFGRRRALIACVALFSVCTFGIALAPSVMVFGILRFLAGLGLGACLPTVLAYMSEFTPAHRTGRGTTTTMTGYHVGAVLTALLALIIIPDWRMMFVIGGVAGILVLPFIWAKLPESESFTTAQSIAQSDGTKIVAASTPTDLVRKPYLFISLGIWAASFMGLLLVYGLNTWLPQLMREAGYELGDSLAFLLVLNVGAVVGLLLAGVVADRRGLKTVTLTWFFLAAIFLAALSIRMDSMVILYLAVFITGVFVFSAQVLIYAYVSKLYPVRVRGTALGFAAGVGRAGAICGPFITGTLVSAGIAYPWGFYLFAGAALLAVVALLFLPRKSPAVIEAEAREAAETEATITA</sequence>
<feature type="transmembrane region" description="Helical" evidence="5">
    <location>
        <begin position="381"/>
        <end position="400"/>
    </location>
</feature>
<dbReference type="InterPro" id="IPR036259">
    <property type="entry name" value="MFS_trans_sf"/>
</dbReference>
<evidence type="ECO:0000259" key="6">
    <source>
        <dbReference type="PROSITE" id="PS50850"/>
    </source>
</evidence>
<feature type="transmembrane region" description="Helical" evidence="5">
    <location>
        <begin position="350"/>
        <end position="369"/>
    </location>
</feature>
<feature type="transmembrane region" description="Helical" evidence="5">
    <location>
        <begin position="222"/>
        <end position="242"/>
    </location>
</feature>
<comment type="caution">
    <text evidence="7">The sequence shown here is derived from an EMBL/GenBank/DDBJ whole genome shotgun (WGS) entry which is preliminary data.</text>
</comment>
<keyword evidence="4 5" id="KW-0472">Membrane</keyword>
<feature type="transmembrane region" description="Helical" evidence="5">
    <location>
        <begin position="108"/>
        <end position="128"/>
    </location>
</feature>
<reference evidence="7 8" key="1">
    <citation type="submission" date="2019-06" db="EMBL/GenBank/DDBJ databases">
        <title>Sequencing the genomes of 1000 actinobacteria strains.</title>
        <authorList>
            <person name="Klenk H.-P."/>
        </authorList>
    </citation>
    <scope>NUCLEOTIDE SEQUENCE [LARGE SCALE GENOMIC DNA]</scope>
    <source>
        <strain evidence="7 8">DSM 18031</strain>
    </source>
</reference>
<feature type="transmembrane region" description="Helical" evidence="5">
    <location>
        <begin position="52"/>
        <end position="70"/>
    </location>
</feature>
<organism evidence="7 8">
    <name type="scientific">Klugiella xanthotipulae</name>
    <dbReference type="NCBI Taxonomy" id="244735"/>
    <lineage>
        <taxon>Bacteria</taxon>
        <taxon>Bacillati</taxon>
        <taxon>Actinomycetota</taxon>
        <taxon>Actinomycetes</taxon>
        <taxon>Micrococcales</taxon>
        <taxon>Microbacteriaceae</taxon>
        <taxon>Klugiella</taxon>
    </lineage>
</organism>
<dbReference type="PANTHER" id="PTHR23508">
    <property type="entry name" value="CARBOXYLIC ACID TRANSPORTER PROTEIN HOMOLOG"/>
    <property type="match status" value="1"/>
</dbReference>
<evidence type="ECO:0000256" key="4">
    <source>
        <dbReference type="ARBA" id="ARBA00023136"/>
    </source>
</evidence>
<evidence type="ECO:0000313" key="8">
    <source>
        <dbReference type="Proteomes" id="UP000318331"/>
    </source>
</evidence>
<accession>A0A543HT90</accession>
<feature type="transmembrane region" description="Helical" evidence="5">
    <location>
        <begin position="314"/>
        <end position="338"/>
    </location>
</feature>
<dbReference type="PROSITE" id="PS50850">
    <property type="entry name" value="MFS"/>
    <property type="match status" value="1"/>
</dbReference>
<feature type="transmembrane region" description="Helical" evidence="5">
    <location>
        <begin position="262"/>
        <end position="283"/>
    </location>
</feature>
<dbReference type="EMBL" id="VFPN01000003">
    <property type="protein sequence ID" value="TQM61565.1"/>
    <property type="molecule type" value="Genomic_DNA"/>
</dbReference>
<proteinExistence type="predicted"/>
<dbReference type="GO" id="GO:0046943">
    <property type="term" value="F:carboxylic acid transmembrane transporter activity"/>
    <property type="evidence" value="ECO:0007669"/>
    <property type="project" value="TreeGrafter"/>
</dbReference>
<keyword evidence="3 5" id="KW-1133">Transmembrane helix</keyword>
<evidence type="ECO:0000313" key="7">
    <source>
        <dbReference type="EMBL" id="TQM61565.1"/>
    </source>
</evidence>
<feature type="transmembrane region" description="Helical" evidence="5">
    <location>
        <begin position="140"/>
        <end position="162"/>
    </location>
</feature>
<dbReference type="AlphaFoldDB" id="A0A543HT90"/>
<dbReference type="CDD" id="cd17365">
    <property type="entry name" value="MFS_PcaK_like"/>
    <property type="match status" value="1"/>
</dbReference>
<evidence type="ECO:0000256" key="2">
    <source>
        <dbReference type="ARBA" id="ARBA00022692"/>
    </source>
</evidence>
<dbReference type="SUPFAM" id="SSF103473">
    <property type="entry name" value="MFS general substrate transporter"/>
    <property type="match status" value="1"/>
</dbReference>
<dbReference type="InterPro" id="IPR005829">
    <property type="entry name" value="Sugar_transporter_CS"/>
</dbReference>
<keyword evidence="2 5" id="KW-0812">Transmembrane</keyword>
<feature type="transmembrane region" description="Helical" evidence="5">
    <location>
        <begin position="168"/>
        <end position="186"/>
    </location>
</feature>
<dbReference type="RefSeq" id="WP_246054652.1">
    <property type="nucleotide sequence ID" value="NZ_BAAAYS010000006.1"/>
</dbReference>
<dbReference type="PROSITE" id="PS00216">
    <property type="entry name" value="SUGAR_TRANSPORT_1"/>
    <property type="match status" value="1"/>
</dbReference>
<dbReference type="Gene3D" id="1.20.1250.20">
    <property type="entry name" value="MFS general substrate transporter like domains"/>
    <property type="match status" value="2"/>
</dbReference>
<dbReference type="PANTHER" id="PTHR23508:SF10">
    <property type="entry name" value="CARBOXYLIC ACID TRANSPORTER PROTEIN HOMOLOG"/>
    <property type="match status" value="1"/>
</dbReference>
<dbReference type="InterPro" id="IPR011701">
    <property type="entry name" value="MFS"/>
</dbReference>
<name>A0A543HT90_9MICO</name>
<comment type="subcellular location">
    <subcellularLocation>
        <location evidence="1">Cell membrane</location>
        <topology evidence="1">Multi-pass membrane protein</topology>
    </subcellularLocation>
</comment>
<feature type="transmembrane region" description="Helical" evidence="5">
    <location>
        <begin position="12"/>
        <end position="40"/>
    </location>
</feature>